<dbReference type="Pfam" id="PF00617">
    <property type="entry name" value="RasGEF"/>
    <property type="match status" value="1"/>
</dbReference>
<dbReference type="Pfam" id="PF00618">
    <property type="entry name" value="RasGEF_N"/>
    <property type="match status" value="1"/>
</dbReference>
<dbReference type="InterPro" id="IPR000651">
    <property type="entry name" value="Ras-like_Gua-exchang_fac_N"/>
</dbReference>
<feature type="compositionally biased region" description="Basic and acidic residues" evidence="3">
    <location>
        <begin position="634"/>
        <end position="650"/>
    </location>
</feature>
<feature type="compositionally biased region" description="Basic and acidic residues" evidence="3">
    <location>
        <begin position="752"/>
        <end position="764"/>
    </location>
</feature>
<dbReference type="SMART" id="SM00147">
    <property type="entry name" value="RasGEF"/>
    <property type="match status" value="1"/>
</dbReference>
<feature type="domain" description="Ras-GEF" evidence="4">
    <location>
        <begin position="1098"/>
        <end position="1414"/>
    </location>
</feature>
<feature type="domain" description="N-terminal Ras-GEF" evidence="5">
    <location>
        <begin position="325"/>
        <end position="452"/>
    </location>
</feature>
<evidence type="ECO:0000259" key="5">
    <source>
        <dbReference type="PROSITE" id="PS50212"/>
    </source>
</evidence>
<evidence type="ECO:0000256" key="3">
    <source>
        <dbReference type="SAM" id="MobiDB-lite"/>
    </source>
</evidence>
<feature type="compositionally biased region" description="Low complexity" evidence="3">
    <location>
        <begin position="766"/>
        <end position="778"/>
    </location>
</feature>
<feature type="compositionally biased region" description="Polar residues" evidence="3">
    <location>
        <begin position="218"/>
        <end position="242"/>
    </location>
</feature>
<dbReference type="CDD" id="cd06224">
    <property type="entry name" value="REM"/>
    <property type="match status" value="1"/>
</dbReference>
<feature type="compositionally biased region" description="Polar residues" evidence="3">
    <location>
        <begin position="580"/>
        <end position="599"/>
    </location>
</feature>
<feature type="compositionally biased region" description="Polar residues" evidence="3">
    <location>
        <begin position="1031"/>
        <end position="1041"/>
    </location>
</feature>
<accession>A0A8H7EP94</accession>
<dbReference type="PANTHER" id="PTHR23113:SF363">
    <property type="entry name" value="PROTEIN SON OF SEVENLESS"/>
    <property type="match status" value="1"/>
</dbReference>
<dbReference type="InterPro" id="IPR036964">
    <property type="entry name" value="RASGEF_cat_dom_sf"/>
</dbReference>
<dbReference type="PROSITE" id="PS50009">
    <property type="entry name" value="RASGEF_CAT"/>
    <property type="match status" value="1"/>
</dbReference>
<feature type="region of interest" description="Disordered" evidence="3">
    <location>
        <begin position="566"/>
        <end position="671"/>
    </location>
</feature>
<evidence type="ECO:0000313" key="6">
    <source>
        <dbReference type="EMBL" id="KAF7725141.1"/>
    </source>
</evidence>
<evidence type="ECO:0000256" key="1">
    <source>
        <dbReference type="ARBA" id="ARBA00022658"/>
    </source>
</evidence>
<feature type="region of interest" description="Disordered" evidence="3">
    <location>
        <begin position="1021"/>
        <end position="1070"/>
    </location>
</feature>
<keyword evidence="7" id="KW-1185">Reference proteome</keyword>
<dbReference type="OrthoDB" id="10254377at2759"/>
<feature type="region of interest" description="Disordered" evidence="3">
    <location>
        <begin position="78"/>
        <end position="100"/>
    </location>
</feature>
<comment type="caution">
    <text evidence="6">The sequence shown here is derived from an EMBL/GenBank/DDBJ whole genome shotgun (WGS) entry which is preliminary data.</text>
</comment>
<dbReference type="SUPFAM" id="SSF48366">
    <property type="entry name" value="Ras GEF"/>
    <property type="match status" value="1"/>
</dbReference>
<feature type="compositionally biased region" description="Polar residues" evidence="3">
    <location>
        <begin position="864"/>
        <end position="873"/>
    </location>
</feature>
<dbReference type="InterPro" id="IPR001895">
    <property type="entry name" value="RASGEF_cat_dom"/>
</dbReference>
<dbReference type="Gene3D" id="1.20.870.10">
    <property type="entry name" value="Son of sevenless (SoS) protein Chain: S domain 1"/>
    <property type="match status" value="1"/>
</dbReference>
<protein>
    <submittedName>
        <fullName evidence="6">Uncharacterized protein</fullName>
    </submittedName>
</protein>
<evidence type="ECO:0000259" key="4">
    <source>
        <dbReference type="PROSITE" id="PS50009"/>
    </source>
</evidence>
<dbReference type="InterPro" id="IPR008937">
    <property type="entry name" value="Ras-like_GEF"/>
</dbReference>
<feature type="compositionally biased region" description="Basic and acidic residues" evidence="3">
    <location>
        <begin position="87"/>
        <end position="100"/>
    </location>
</feature>
<sequence>MEESKASWVLPIDLINSAPEDFVHTVQETAVPVPRRRNNSLIPLEFMNDNSDGGRERAALATVFGVREYTESKAFWQRAEPNNNEEENQRTCRSPERDSTLTELPDIPVVSRFNDFLIEDEHGIDLMFPANPSSVLLHTPLQPSQSSSSSVHTSLVLPQPIVSAPLLFLEQPEIFDLIKADDDDRIILWGPDPNALSAAMATTTNPTAQDEAGEKITRTPTVQTQPSLKGFSTNTTSETVTKPTPRPRLSSRWSSQLLPDGLKLSLRRSNSLMILSLKRSQQDEEYEESDPKSTLLLKRAFGKKTTNRKSLKIANEELPSVSKEVPKVIEAASVEKLVEKLTSTLDYTFMTDFFLVYRAFISPTQLCRLLILRFMWALKNDEEDRRVVRIRTFVVLRHWLLNYFVHDFIPCRELRLVLTGFLNDLPYHPLVKQSPRDQRIVKGLKRVVRRLKKVYYNDVSERVKVIAPPPPTEDQERVEEMVRAKISQGALLRKTQIVRGVDVGGRHNGNMAVQDARMARVVVIGSVHSGDTIDNFRLRSRSSASDIKGNPYDTKASYLRRLDQQRRVMEEEEEDESRCSVASNDSLESILTPGTTVISIDSIEERHPMEQSDESETNPLSMQEIKNDLLTSKLESERRRREEEEERNRIEFFSTAGQSYPRAIPDKKEQENTATAIATTLGDKEVVRSLRRVPSSRWCKKTPEEEIVPSPPPPPPKHVSERENILPEEIVRELDLKDGRTPIGLSRSLSKKSIERRKSEKSLRDAGASSLASSTATSPRINGPEDVPDVPDLPPLPESSLFIRKKKSKQSYEPPAFEAVPYEHTSPGEAPVVDDGSGKIQVHNRASSNAKRRLPKKLAKVFNKQQSGTQNLPIINPSVMRRSNSTPTPAPREPEPEDLPIEKPKQEELIRPSANQVVWRVAEELRRNQSIIEFCDCVQCTGNENGSTRCQRFSVLLQADEERRRSMELRRNNRMARTAPASPTRASNDFGFGKRDGPIYLGHLSSRSSVCGSEIMHIQEIESDDDDKTSEQSLTVTTAPSSGLGRYSSASDDHRTIEAAPSNPTPVSQPLQITEARSSISSGQPYRLTGQSFILSYRSDKLAQQMCYVERDVLNNVDWEEMVHCRWTKMGAHGSVRGSGSDEDGGENEPVINHTLRARQAQLAQSGHGGVEQVIERFNAVCQWVASEIVRTQVLEERVKVVEKFIRLAQKCKIYSNFATLVQILLGLQSPAVSRLRKTWARVGTTEVRLLDQLSVFTSPMRNWKHIRDSMTTVAEEYGMSPTEVQIEMPGTNNHTFKRTKIKMPFGGCIPFLGIYLSDLVFNSEQPPYIEANHEHHKIYQARHTTANSPVLQQPLINFRKHRITATVIKRVLTFQSLSKRYSFPRNEQVYLLCYHLDPLDLDTIRAKSHEIEP</sequence>
<gene>
    <name evidence="6" type="ORF">EC973_000393</name>
</gene>
<dbReference type="InterPro" id="IPR023578">
    <property type="entry name" value="Ras_GEF_dom_sf"/>
</dbReference>
<feature type="compositionally biased region" description="Basic and acidic residues" evidence="3">
    <location>
        <begin position="718"/>
        <end position="740"/>
    </location>
</feature>
<feature type="region of interest" description="Disordered" evidence="3">
    <location>
        <begin position="205"/>
        <end position="253"/>
    </location>
</feature>
<dbReference type="GO" id="GO:0005886">
    <property type="term" value="C:plasma membrane"/>
    <property type="evidence" value="ECO:0007669"/>
    <property type="project" value="TreeGrafter"/>
</dbReference>
<organism evidence="6 7">
    <name type="scientific">Apophysomyces ossiformis</name>
    <dbReference type="NCBI Taxonomy" id="679940"/>
    <lineage>
        <taxon>Eukaryota</taxon>
        <taxon>Fungi</taxon>
        <taxon>Fungi incertae sedis</taxon>
        <taxon>Mucoromycota</taxon>
        <taxon>Mucoromycotina</taxon>
        <taxon>Mucoromycetes</taxon>
        <taxon>Mucorales</taxon>
        <taxon>Mucorineae</taxon>
        <taxon>Mucoraceae</taxon>
        <taxon>Apophysomyces</taxon>
    </lineage>
</organism>
<dbReference type="GO" id="GO:0005085">
    <property type="term" value="F:guanyl-nucleotide exchange factor activity"/>
    <property type="evidence" value="ECO:0007669"/>
    <property type="project" value="UniProtKB-KW"/>
</dbReference>
<feature type="region of interest" description="Disordered" evidence="3">
    <location>
        <begin position="691"/>
        <end position="837"/>
    </location>
</feature>
<dbReference type="PROSITE" id="PS50212">
    <property type="entry name" value="RASGEF_NTER"/>
    <property type="match status" value="1"/>
</dbReference>
<evidence type="ECO:0000256" key="2">
    <source>
        <dbReference type="PROSITE-ProRule" id="PRU00168"/>
    </source>
</evidence>
<keyword evidence="1 2" id="KW-0344">Guanine-nucleotide releasing factor</keyword>
<name>A0A8H7EP94_9FUNG</name>
<dbReference type="SMART" id="SM00229">
    <property type="entry name" value="RasGEFN"/>
    <property type="match status" value="1"/>
</dbReference>
<feature type="region of interest" description="Disordered" evidence="3">
    <location>
        <begin position="864"/>
        <end position="899"/>
    </location>
</feature>
<dbReference type="GO" id="GO:0007265">
    <property type="term" value="P:Ras protein signal transduction"/>
    <property type="evidence" value="ECO:0007669"/>
    <property type="project" value="TreeGrafter"/>
</dbReference>
<dbReference type="EMBL" id="JABAYA010000103">
    <property type="protein sequence ID" value="KAF7725141.1"/>
    <property type="molecule type" value="Genomic_DNA"/>
</dbReference>
<dbReference type="Proteomes" id="UP000605846">
    <property type="component" value="Unassembled WGS sequence"/>
</dbReference>
<dbReference type="Gene3D" id="1.10.840.10">
    <property type="entry name" value="Ras guanine-nucleotide exchange factors catalytic domain"/>
    <property type="match status" value="1"/>
</dbReference>
<proteinExistence type="predicted"/>
<evidence type="ECO:0000313" key="7">
    <source>
        <dbReference type="Proteomes" id="UP000605846"/>
    </source>
</evidence>
<reference evidence="6" key="1">
    <citation type="submission" date="2020-01" db="EMBL/GenBank/DDBJ databases">
        <title>Genome Sequencing of Three Apophysomyces-Like Fungal Strains Confirms a Novel Fungal Genus in the Mucoromycota with divergent Burkholderia-like Endosymbiotic Bacteria.</title>
        <authorList>
            <person name="Stajich J.E."/>
            <person name="Macias A.M."/>
            <person name="Carter-House D."/>
            <person name="Lovett B."/>
            <person name="Kasson L.R."/>
            <person name="Berry K."/>
            <person name="Grigoriev I."/>
            <person name="Chang Y."/>
            <person name="Spatafora J."/>
            <person name="Kasson M.T."/>
        </authorList>
    </citation>
    <scope>NUCLEOTIDE SEQUENCE</scope>
    <source>
        <strain evidence="6">NRRL A-21654</strain>
    </source>
</reference>
<dbReference type="PANTHER" id="PTHR23113">
    <property type="entry name" value="GUANINE NUCLEOTIDE EXCHANGE FACTOR"/>
    <property type="match status" value="1"/>
</dbReference>